<dbReference type="PANTHER" id="PTHR10896:SF17">
    <property type="entry name" value="BETA-1,4-XYLOSYLTRANSFERASE IRX14H-RELATED"/>
    <property type="match status" value="1"/>
</dbReference>
<evidence type="ECO:0000256" key="5">
    <source>
        <dbReference type="ARBA" id="ARBA00022692"/>
    </source>
</evidence>
<evidence type="ECO:0000256" key="2">
    <source>
        <dbReference type="ARBA" id="ARBA00007706"/>
    </source>
</evidence>
<keyword evidence="8 12" id="KW-0333">Golgi apparatus</keyword>
<comment type="subcellular location">
    <subcellularLocation>
        <location evidence="1 12">Golgi apparatus membrane</location>
        <topology evidence="1 12">Single-pass type II membrane protein</topology>
    </subcellularLocation>
</comment>
<gene>
    <name evidence="14" type="ORF">CKAN_01173800</name>
</gene>
<evidence type="ECO:0000256" key="9">
    <source>
        <dbReference type="ARBA" id="ARBA00023136"/>
    </source>
</evidence>
<organism evidence="14 15">
    <name type="scientific">Cinnamomum micranthum f. kanehirae</name>
    <dbReference type="NCBI Taxonomy" id="337451"/>
    <lineage>
        <taxon>Eukaryota</taxon>
        <taxon>Viridiplantae</taxon>
        <taxon>Streptophyta</taxon>
        <taxon>Embryophyta</taxon>
        <taxon>Tracheophyta</taxon>
        <taxon>Spermatophyta</taxon>
        <taxon>Magnoliopsida</taxon>
        <taxon>Magnoliidae</taxon>
        <taxon>Laurales</taxon>
        <taxon>Lauraceae</taxon>
        <taxon>Cinnamomum</taxon>
    </lineage>
</organism>
<reference evidence="14 15" key="1">
    <citation type="journal article" date="2019" name="Nat. Plants">
        <title>Stout camphor tree genome fills gaps in understanding of flowering plant genome evolution.</title>
        <authorList>
            <person name="Chaw S.M."/>
            <person name="Liu Y.C."/>
            <person name="Wu Y.W."/>
            <person name="Wang H.Y."/>
            <person name="Lin C.I."/>
            <person name="Wu C.S."/>
            <person name="Ke H.M."/>
            <person name="Chang L.Y."/>
            <person name="Hsu C.Y."/>
            <person name="Yang H.T."/>
            <person name="Sudianto E."/>
            <person name="Hsu M.H."/>
            <person name="Wu K.P."/>
            <person name="Wang L.N."/>
            <person name="Leebens-Mack J.H."/>
            <person name="Tsai I.J."/>
        </authorList>
    </citation>
    <scope>NUCLEOTIDE SEQUENCE [LARGE SCALE GENOMIC DNA]</scope>
    <source>
        <strain evidence="15">cv. Chaw 1501</strain>
        <tissue evidence="14">Young leaves</tissue>
    </source>
</reference>
<keyword evidence="4 12" id="KW-0808">Transferase</keyword>
<feature type="transmembrane region" description="Helical" evidence="12">
    <location>
        <begin position="44"/>
        <end position="63"/>
    </location>
</feature>
<evidence type="ECO:0000313" key="15">
    <source>
        <dbReference type="Proteomes" id="UP000283530"/>
    </source>
</evidence>
<evidence type="ECO:0000256" key="10">
    <source>
        <dbReference type="ARBA" id="ARBA00023180"/>
    </source>
</evidence>
<keyword evidence="6 12" id="KW-0735">Signal-anchor</keyword>
<proteinExistence type="inferred from homology"/>
<keyword evidence="5 12" id="KW-0812">Transmembrane</keyword>
<dbReference type="Proteomes" id="UP000283530">
    <property type="component" value="Unassembled WGS sequence"/>
</dbReference>
<dbReference type="EC" id="2.4.-.-" evidence="12"/>
<dbReference type="InterPro" id="IPR005027">
    <property type="entry name" value="Glyco_trans_43"/>
</dbReference>
<accession>A0A443NWT2</accession>
<comment type="similarity">
    <text evidence="2 12">Belongs to the glycosyltransferase 43 family.</text>
</comment>
<evidence type="ECO:0000256" key="3">
    <source>
        <dbReference type="ARBA" id="ARBA00022676"/>
    </source>
</evidence>
<evidence type="ECO:0000256" key="8">
    <source>
        <dbReference type="ARBA" id="ARBA00023034"/>
    </source>
</evidence>
<keyword evidence="9 12" id="KW-0472">Membrane</keyword>
<evidence type="ECO:0000313" key="14">
    <source>
        <dbReference type="EMBL" id="RWR82998.1"/>
    </source>
</evidence>
<dbReference type="EMBL" id="QPKB01000004">
    <property type="protein sequence ID" value="RWR82998.1"/>
    <property type="molecule type" value="Genomic_DNA"/>
</dbReference>
<dbReference type="GO" id="GO:0010417">
    <property type="term" value="P:glucuronoxylan biosynthetic process"/>
    <property type="evidence" value="ECO:0007669"/>
    <property type="project" value="TreeGrafter"/>
</dbReference>
<dbReference type="STRING" id="337451.A0A443NWT2"/>
<name>A0A443NWT2_9MAGN</name>
<keyword evidence="15" id="KW-1185">Reference proteome</keyword>
<dbReference type="Pfam" id="PF03360">
    <property type="entry name" value="Glyco_transf_43"/>
    <property type="match status" value="1"/>
</dbReference>
<sequence>MRCSLLQQQSYKSRRSSNFRAPSPVKHIADNVFNSNFNFKSTSAIFWLVLRGLCCLISLVWGFRFSRILLFLLLSPAPVLRTTTQIAHPQPPSQPANRKVSRSFVGRHDILIRSWTHPNPAEVMAAYRVIQAVQIEQRRQFAIKNPKTIIAVTPTYVRTLQALHLTGLIHSLMVVPYKVVWIVVEAGGVSNETAAILAGSRLQTIHVGFDERMPKRWDRRSRIEARMRIQALRIIREQRLDGIIMFADDSNIHSRELFDEMQSVNWIGAISMGILAHSGLSQSSSFSKDISVPVQGPSCDLNGQFVGWHSIDSLPNADNATYMDDKWTVLPEKLEWAGVVLNSRLVWKEAEGKPEWVRDLDLLGQNVYELDSPLYLLNDSSFIEPLGKCGQRVLMWWLRAEARVDSTFPSRWIIDPPLEITVSANRTEWHDARAENAEKHPRKAENNRPRHSTCKRKNKSKFRGMSF</sequence>
<dbReference type="FunFam" id="3.90.550.10:FF:000096">
    <property type="entry name" value="Glycosyltransferases"/>
    <property type="match status" value="1"/>
</dbReference>
<evidence type="ECO:0000256" key="7">
    <source>
        <dbReference type="ARBA" id="ARBA00022989"/>
    </source>
</evidence>
<dbReference type="Gene3D" id="3.90.550.10">
    <property type="entry name" value="Spore Coat Polysaccharide Biosynthesis Protein SpsA, Chain A"/>
    <property type="match status" value="1"/>
</dbReference>
<evidence type="ECO:0000256" key="1">
    <source>
        <dbReference type="ARBA" id="ARBA00004323"/>
    </source>
</evidence>
<dbReference type="GO" id="GO:0015018">
    <property type="term" value="F:galactosylgalactosylxylosylprotein 3-beta-glucuronosyltransferase activity"/>
    <property type="evidence" value="ECO:0007669"/>
    <property type="project" value="InterPro"/>
</dbReference>
<evidence type="ECO:0000256" key="13">
    <source>
        <dbReference type="SAM" id="MobiDB-lite"/>
    </source>
</evidence>
<comment type="caution">
    <text evidence="14">The sequence shown here is derived from an EMBL/GenBank/DDBJ whole genome shotgun (WGS) entry which is preliminary data.</text>
</comment>
<evidence type="ECO:0000256" key="4">
    <source>
        <dbReference type="ARBA" id="ARBA00022679"/>
    </source>
</evidence>
<keyword evidence="7 12" id="KW-1133">Transmembrane helix</keyword>
<dbReference type="SUPFAM" id="SSF53448">
    <property type="entry name" value="Nucleotide-diphospho-sugar transferases"/>
    <property type="match status" value="1"/>
</dbReference>
<evidence type="ECO:0000256" key="11">
    <source>
        <dbReference type="ARBA" id="ARBA00023316"/>
    </source>
</evidence>
<dbReference type="PANTHER" id="PTHR10896">
    <property type="entry name" value="GALACTOSYLGALACTOSYLXYLOSYLPROTEIN 3-BETA-GLUCURONOSYLTRANSFERASE BETA-1,3-GLUCURONYLTRANSFERASE"/>
    <property type="match status" value="1"/>
</dbReference>
<feature type="region of interest" description="Disordered" evidence="13">
    <location>
        <begin position="434"/>
        <end position="467"/>
    </location>
</feature>
<dbReference type="GO" id="GO:0042285">
    <property type="term" value="F:xylosyltransferase activity"/>
    <property type="evidence" value="ECO:0007669"/>
    <property type="project" value="TreeGrafter"/>
</dbReference>
<dbReference type="AlphaFoldDB" id="A0A443NWT2"/>
<dbReference type="GO" id="GO:0071555">
    <property type="term" value="P:cell wall organization"/>
    <property type="evidence" value="ECO:0007669"/>
    <property type="project" value="UniProtKB-KW"/>
</dbReference>
<dbReference type="InterPro" id="IPR029044">
    <property type="entry name" value="Nucleotide-diphossugar_trans"/>
</dbReference>
<evidence type="ECO:0000256" key="6">
    <source>
        <dbReference type="ARBA" id="ARBA00022968"/>
    </source>
</evidence>
<feature type="compositionally biased region" description="Basic and acidic residues" evidence="13">
    <location>
        <begin position="434"/>
        <end position="448"/>
    </location>
</feature>
<dbReference type="GO" id="GO:0009834">
    <property type="term" value="P:plant-type secondary cell wall biogenesis"/>
    <property type="evidence" value="ECO:0007669"/>
    <property type="project" value="TreeGrafter"/>
</dbReference>
<keyword evidence="3" id="KW-0328">Glycosyltransferase</keyword>
<feature type="compositionally biased region" description="Basic residues" evidence="13">
    <location>
        <begin position="449"/>
        <end position="467"/>
    </location>
</feature>
<comment type="function">
    <text evidence="12">Involved in the synthesis of glucuronoxylan hemicellulose in secondary cell walls.</text>
</comment>
<keyword evidence="11 12" id="KW-0961">Cell wall biogenesis/degradation</keyword>
<dbReference type="GO" id="GO:0000139">
    <property type="term" value="C:Golgi membrane"/>
    <property type="evidence" value="ECO:0007669"/>
    <property type="project" value="UniProtKB-SubCell"/>
</dbReference>
<protein>
    <recommendedName>
        <fullName evidence="12">Glycosyltransferases</fullName>
        <ecNumber evidence="12">2.4.-.-</ecNumber>
    </recommendedName>
</protein>
<keyword evidence="10" id="KW-0325">Glycoprotein</keyword>
<dbReference type="OrthoDB" id="675023at2759"/>
<evidence type="ECO:0000256" key="12">
    <source>
        <dbReference type="RuleBase" id="RU363127"/>
    </source>
</evidence>